<feature type="region of interest" description="Disordered" evidence="1">
    <location>
        <begin position="1"/>
        <end position="25"/>
    </location>
</feature>
<keyword evidence="3" id="KW-1185">Reference proteome</keyword>
<evidence type="ECO:0000313" key="3">
    <source>
        <dbReference type="Proteomes" id="UP001500033"/>
    </source>
</evidence>
<sequence length="99" mass="9990">MVAGGVDVDEITHGSAVGQSPELGADDIVESEDGAVGGSCGLASEGFFEDVDLALLAAGKVRDDEAAGERIAPISRTCQPRSVSLAVRVRGPDARVPGL</sequence>
<organism evidence="2 3">
    <name type="scientific">Streptomyces rhizosphaericus</name>
    <dbReference type="NCBI Taxonomy" id="114699"/>
    <lineage>
        <taxon>Bacteria</taxon>
        <taxon>Bacillati</taxon>
        <taxon>Actinomycetota</taxon>
        <taxon>Actinomycetes</taxon>
        <taxon>Kitasatosporales</taxon>
        <taxon>Streptomycetaceae</taxon>
        <taxon>Streptomyces</taxon>
        <taxon>Streptomyces violaceusniger group</taxon>
    </lineage>
</organism>
<name>A0ABN1SG99_9ACTN</name>
<proteinExistence type="predicted"/>
<evidence type="ECO:0000313" key="2">
    <source>
        <dbReference type="EMBL" id="GAA0988395.1"/>
    </source>
</evidence>
<comment type="caution">
    <text evidence="2">The sequence shown here is derived from an EMBL/GenBank/DDBJ whole genome shotgun (WGS) entry which is preliminary data.</text>
</comment>
<evidence type="ECO:0000256" key="1">
    <source>
        <dbReference type="SAM" id="MobiDB-lite"/>
    </source>
</evidence>
<accession>A0ABN1SG99</accession>
<protein>
    <submittedName>
        <fullName evidence="2">Uncharacterized protein</fullName>
    </submittedName>
</protein>
<gene>
    <name evidence="2" type="ORF">GCM10009576_060260</name>
</gene>
<reference evidence="2 3" key="1">
    <citation type="journal article" date="2019" name="Int. J. Syst. Evol. Microbiol.">
        <title>The Global Catalogue of Microorganisms (GCM) 10K type strain sequencing project: providing services to taxonomists for standard genome sequencing and annotation.</title>
        <authorList>
            <consortium name="The Broad Institute Genomics Platform"/>
            <consortium name="The Broad Institute Genome Sequencing Center for Infectious Disease"/>
            <person name="Wu L."/>
            <person name="Ma J."/>
        </authorList>
    </citation>
    <scope>NUCLEOTIDE SEQUENCE [LARGE SCALE GENOMIC DNA]</scope>
    <source>
        <strain evidence="2 3">JCM 11445</strain>
    </source>
</reference>
<dbReference type="Proteomes" id="UP001500033">
    <property type="component" value="Unassembled WGS sequence"/>
</dbReference>
<dbReference type="EMBL" id="BAAAIE010000043">
    <property type="protein sequence ID" value="GAA0988395.1"/>
    <property type="molecule type" value="Genomic_DNA"/>
</dbReference>